<dbReference type="Pfam" id="PF05978">
    <property type="entry name" value="UNC-93"/>
    <property type="match status" value="1"/>
</dbReference>
<evidence type="ECO:0000256" key="1">
    <source>
        <dbReference type="ARBA" id="ARBA00004141"/>
    </source>
</evidence>
<keyword evidence="4 6" id="KW-1133">Transmembrane helix</keyword>
<evidence type="ECO:0000256" key="3">
    <source>
        <dbReference type="ARBA" id="ARBA00022692"/>
    </source>
</evidence>
<dbReference type="InterPro" id="IPR036259">
    <property type="entry name" value="MFS_trans_sf"/>
</dbReference>
<dbReference type="Proteomes" id="UP001054837">
    <property type="component" value="Unassembled WGS sequence"/>
</dbReference>
<evidence type="ECO:0000256" key="2">
    <source>
        <dbReference type="ARBA" id="ARBA00009172"/>
    </source>
</evidence>
<dbReference type="AlphaFoldDB" id="A0AAV4TVS1"/>
<name>A0AAV4TVS1_9ARAC</name>
<comment type="caution">
    <text evidence="7">The sequence shown here is derived from an EMBL/GenBank/DDBJ whole genome shotgun (WGS) entry which is preliminary data.</text>
</comment>
<dbReference type="Gene3D" id="1.20.1250.20">
    <property type="entry name" value="MFS general substrate transporter like domains"/>
    <property type="match status" value="1"/>
</dbReference>
<evidence type="ECO:0000256" key="4">
    <source>
        <dbReference type="ARBA" id="ARBA00022989"/>
    </source>
</evidence>
<comment type="subcellular location">
    <subcellularLocation>
        <location evidence="1">Membrane</location>
        <topology evidence="1">Multi-pass membrane protein</topology>
    </subcellularLocation>
</comment>
<dbReference type="PANTHER" id="PTHR19444:SF11">
    <property type="entry name" value="UNC93-LIKE PROTEIN"/>
    <property type="match status" value="1"/>
</dbReference>
<proteinExistence type="inferred from homology"/>
<reference evidence="7 8" key="1">
    <citation type="submission" date="2021-06" db="EMBL/GenBank/DDBJ databases">
        <title>Caerostris darwini draft genome.</title>
        <authorList>
            <person name="Kono N."/>
            <person name="Arakawa K."/>
        </authorList>
    </citation>
    <scope>NUCLEOTIDE SEQUENCE [LARGE SCALE GENOMIC DNA]</scope>
</reference>
<protein>
    <submittedName>
        <fullName evidence="7">Protein unc-93 homolog A</fullName>
    </submittedName>
</protein>
<dbReference type="InterPro" id="IPR051951">
    <property type="entry name" value="UNC-93_regulatory"/>
</dbReference>
<dbReference type="SUPFAM" id="SSF103473">
    <property type="entry name" value="MFS general substrate transporter"/>
    <property type="match status" value="1"/>
</dbReference>
<dbReference type="GO" id="GO:0043266">
    <property type="term" value="P:regulation of potassium ion transport"/>
    <property type="evidence" value="ECO:0007669"/>
    <property type="project" value="TreeGrafter"/>
</dbReference>
<dbReference type="EMBL" id="BPLQ01010098">
    <property type="protein sequence ID" value="GIY48318.1"/>
    <property type="molecule type" value="Genomic_DNA"/>
</dbReference>
<evidence type="ECO:0000313" key="8">
    <source>
        <dbReference type="Proteomes" id="UP001054837"/>
    </source>
</evidence>
<feature type="transmembrane region" description="Helical" evidence="6">
    <location>
        <begin position="137"/>
        <end position="157"/>
    </location>
</feature>
<gene>
    <name evidence="7" type="primary">unc93a</name>
    <name evidence="7" type="ORF">CDAR_37401</name>
</gene>
<feature type="transmembrane region" description="Helical" evidence="6">
    <location>
        <begin position="87"/>
        <end position="105"/>
    </location>
</feature>
<keyword evidence="3 6" id="KW-0812">Transmembrane</keyword>
<dbReference type="GO" id="GO:0015459">
    <property type="term" value="F:potassium channel regulator activity"/>
    <property type="evidence" value="ECO:0007669"/>
    <property type="project" value="TreeGrafter"/>
</dbReference>
<dbReference type="GO" id="GO:0055120">
    <property type="term" value="C:striated muscle dense body"/>
    <property type="evidence" value="ECO:0007669"/>
    <property type="project" value="TreeGrafter"/>
</dbReference>
<evidence type="ECO:0000313" key="7">
    <source>
        <dbReference type="EMBL" id="GIY48318.1"/>
    </source>
</evidence>
<feature type="transmembrane region" description="Helical" evidence="6">
    <location>
        <begin position="243"/>
        <end position="264"/>
    </location>
</feature>
<keyword evidence="5 6" id="KW-0472">Membrane</keyword>
<dbReference type="PANTHER" id="PTHR19444">
    <property type="entry name" value="UNC-93 RELATED"/>
    <property type="match status" value="1"/>
</dbReference>
<dbReference type="GO" id="GO:0006937">
    <property type="term" value="P:regulation of muscle contraction"/>
    <property type="evidence" value="ECO:0007669"/>
    <property type="project" value="TreeGrafter"/>
</dbReference>
<dbReference type="GO" id="GO:0005886">
    <property type="term" value="C:plasma membrane"/>
    <property type="evidence" value="ECO:0007669"/>
    <property type="project" value="TreeGrafter"/>
</dbReference>
<feature type="transmembrane region" description="Helical" evidence="6">
    <location>
        <begin position="48"/>
        <end position="67"/>
    </location>
</feature>
<evidence type="ECO:0000256" key="6">
    <source>
        <dbReference type="SAM" id="Phobius"/>
    </source>
</evidence>
<organism evidence="7 8">
    <name type="scientific">Caerostris darwini</name>
    <dbReference type="NCBI Taxonomy" id="1538125"/>
    <lineage>
        <taxon>Eukaryota</taxon>
        <taxon>Metazoa</taxon>
        <taxon>Ecdysozoa</taxon>
        <taxon>Arthropoda</taxon>
        <taxon>Chelicerata</taxon>
        <taxon>Arachnida</taxon>
        <taxon>Araneae</taxon>
        <taxon>Araneomorphae</taxon>
        <taxon>Entelegynae</taxon>
        <taxon>Araneoidea</taxon>
        <taxon>Araneidae</taxon>
        <taxon>Caerostris</taxon>
    </lineage>
</organism>
<evidence type="ECO:0000256" key="5">
    <source>
        <dbReference type="ARBA" id="ARBA00023136"/>
    </source>
</evidence>
<keyword evidence="8" id="KW-1185">Reference proteome</keyword>
<comment type="similarity">
    <text evidence="2">Belongs to the unc-93 family.</text>
</comment>
<accession>A0AAV4TVS1</accession>
<sequence length="346" mass="38792">MSKAIKDHKLPNVALGDLGLANPSINANGECPYLADKTNTKKLRRNHVWNMFVFSFCYFLTYTGFWSLANLQSTMNAEGGLGDYSQAAIYICSMLSSLFLPKALIEKWGCKNILVAGSLICCLYIGSNMYLRWDFMMSASILYGLINGPFVSAQTFYVDEMATRFQSTISENLEFIMAAFFGMFMFFSENTQVWGNVIAYYALSSGRPLKENTTLTSQCGVNFSPLTNDTNKNLDPPTEKERFILTGAYLSMGLLSVVIMAVFLEPLKNDLKEGSGCRTMMERFVSAFKQLKNPHQLLLVFISIYIGMEGPFYGNEFTELVVYLQNTCIASGYTYRIVSVVLSVMV</sequence>
<dbReference type="InterPro" id="IPR010291">
    <property type="entry name" value="Ion_channel_UNC-93"/>
</dbReference>
<feature type="transmembrane region" description="Helical" evidence="6">
    <location>
        <begin position="112"/>
        <end position="131"/>
    </location>
</feature>
<feature type="transmembrane region" description="Helical" evidence="6">
    <location>
        <begin position="169"/>
        <end position="187"/>
    </location>
</feature>